<organism evidence="2 3">
    <name type="scientific">Salmonella phage TS6</name>
    <dbReference type="NCBI Taxonomy" id="2491323"/>
    <lineage>
        <taxon>Viruses</taxon>
        <taxon>Duplodnaviria</taxon>
        <taxon>Heunggongvirae</taxon>
        <taxon>Uroviricota</taxon>
        <taxon>Caudoviricetes</taxon>
        <taxon>Sarkviridae</taxon>
        <taxon>Guernseyvirinae</taxon>
        <taxon>Cornellvirus</taxon>
        <taxon>Cornellvirus TS6</taxon>
    </lineage>
</organism>
<protein>
    <submittedName>
        <fullName evidence="2">Uncharacterized protein</fullName>
    </submittedName>
</protein>
<evidence type="ECO:0000313" key="2">
    <source>
        <dbReference type="EMBL" id="AZF89094.1"/>
    </source>
</evidence>
<sequence>MMGLLESLGNLVFWVFLAVAIWRYNILSYLPEWLVVVLVTAMGVSGIAGILSNLF</sequence>
<feature type="transmembrane region" description="Helical" evidence="1">
    <location>
        <begin position="33"/>
        <end position="54"/>
    </location>
</feature>
<keyword evidence="3" id="KW-1185">Reference proteome</keyword>
<keyword evidence="1" id="KW-0472">Membrane</keyword>
<reference evidence="2 3" key="1">
    <citation type="submission" date="2018-11" db="EMBL/GenBank/DDBJ databases">
        <title>Complete genome sequence of Salmonella bacterophage AP6 chromosome.</title>
        <authorList>
            <person name="Park H."/>
            <person name="Ryu S."/>
        </authorList>
    </citation>
    <scope>NUCLEOTIDE SEQUENCE [LARGE SCALE GENOMIC DNA]</scope>
</reference>
<name>A0A5S9H9F9_9CAUD</name>
<keyword evidence="1" id="KW-0812">Transmembrane</keyword>
<dbReference type="EMBL" id="MK214385">
    <property type="protein sequence ID" value="AZF89094.1"/>
    <property type="molecule type" value="Genomic_DNA"/>
</dbReference>
<evidence type="ECO:0000313" key="3">
    <source>
        <dbReference type="Proteomes" id="UP000515448"/>
    </source>
</evidence>
<feature type="transmembrane region" description="Helical" evidence="1">
    <location>
        <begin position="7"/>
        <end position="27"/>
    </location>
</feature>
<accession>A0A5S9H9F9</accession>
<proteinExistence type="predicted"/>
<evidence type="ECO:0000256" key="1">
    <source>
        <dbReference type="SAM" id="Phobius"/>
    </source>
</evidence>
<gene>
    <name evidence="2" type="ORF">AP6_051</name>
</gene>
<dbReference type="Proteomes" id="UP000515448">
    <property type="component" value="Segment"/>
</dbReference>
<keyword evidence="1" id="KW-1133">Transmembrane helix</keyword>